<keyword evidence="9 16" id="KW-0472">Membrane</keyword>
<comment type="subcellular location">
    <subcellularLocation>
        <location evidence="1">Cell membrane</location>
        <topology evidence="1">Single-pass type I membrane protein</topology>
    </subcellularLocation>
</comment>
<sequence>MDLRLFICCVFLACHGVSRGQLFRCPKGQWQCDDGNCITEVWRCDGQGDCLDGSDEMECTTLSGSECPLGQFPCLGSVGCVAASARCDGRSQCPSGSDEENCPPVEGCLDSDWTCRNGICVPKELRCNGRNDCMDNSDEADCGLCREGGVRCPEGTCLPAEERCDGQIHCSDGSDEPLTCGRICSMNNGGCSHVCTDESWGTRCICPVGYELAPNGTVCQDVDECSSGVGPCSHLCTNTMGSYYCGCREGFKLQDGSSCRASGNVTRLLMVQRNSIGLLNVKSQQFNSIKTSVSDLVALAFDIARGWYYWADSGGSIYKSDGHYSWTAYTGDPGIKGLACDWLNGYLFWTNKKTESIYMQAADGKSFTTLLNKNVRPSELVILPTESRMFWINDGPGNRVTIEKSWMDGSDRSSLVVITVESAHSLTADVAARRLYWISNFKRSIETVKVDGTGRYSSPGLFNRRPALSLAVFESIFYWVDNKGLWQVPQNQPTQRKFMWKMEPTLLAVYHDLQQPQDPRFIYATMTAIGLLEFRRRGSTETELFTTDDGILSFDLDWYRNWLYWTNQTGHIQRTSLTLVKSEVIPAPMPVCQINVDQRNGNIYWVSCDESSIGTTTLGNNYSKRLYHTTGEIRSLFLDWLRGGIFWLEDERIFSMEMFGGKAKELLQIAGGVRGGIAFDLRAGSLLWNSKRAGLTTVSLLLERSHQAGKRWNVSGSIVAAFEPYMMSSSDDTLTLWDRRDGSPIRDMAVKGPVLSVIPALGDIEMVCLPQADICNGKRDCPEGDDEEFCVVTCPSEEEIMCKDRSRCIPRSSVCDGRSHCRDGSDEVDCPTVASPTAQASVLKCRSGSKLCNDGTECVMYGHVCDGEEDCKDGSDELECDAHSGEASPPQTAPACRSPSVLCPSSSGRLCISPSQLCDGVQDCPDGFDEQDSDFLCIDRLSCVSKSLLCDGRADCRDGSDERDCSYSNNAKEVKLKCGFGSRPCRDGTGCVLLSHICDGERDCRDGSDEKECADFRCKDRLSCISKSQVCDGRSHCSDGSDEVDCPDVSPTSTTTSVLKCRFGSRPCKDESACVLLSHICDGDRDCRDGSDEEECADFLCKDRLSCIPKAVVCDGRSHCSDGSDEVDCPNVTPHVPHKEDLKCRFGSRPCRDGTACVLQRHICDGERDCPDGSDEEECADFRCKDRRSCVSKSQVCDGRSHCNDGSDEVDCPSMTLPASPENVLKCRMGSRPCRDGTECVFFKHICDGEEDCRDGSDEEGCEDATLAPPTQPPCIRPSVLCPGSSLCIKPAQMCDGRRDCPDGSDEKCIKRCPSLTDFLCKDRQSCVSRSQVCDGRSHCSDGSDEVDCLDAAPLATRTVLKCGMGSRPCQDGTECVLYSHLCDGIKDCPDGSDENCVKKCADKSDFLCKDRRSCVSRSLVCDGRSHCHDGSDEMNCQSVTTPAPQADVLKCRLGSKPCEDGKECVLYSHICDGERDCMDGSDEQGCQETCKQGEFQCAHGKMCIPEAEVCDGKSQCRDQSDELDCWEKTKSCEHRCGDGKRCIPKTFLCDGEKDCLDGTDEMGCDPSVTGTGSTIPKATCITPSVLCPGSLLCITQNQLCDGKEDCPDGFDEGDCVDKCENPDDFLCNDKRNCVPRMHVCDGRSHCLDGSDEKQCQSLELTPTSTSSPKSGPLRCSKGLKLCKDGLECVLYSHVCDGEKDCKDGSDEEECQSRCKAGEFECAHGNRCLPPEQVCDGQYDCRDRSDEADCSDVTESCPQRCDNNTRCIPKTFLCDGERDCADGSDEEKCGAVACALHQFRCASGQCVSEALRCDGYPDCTDRSDEVGCRRPPRCPAQLQCPHSHECLQKEWLCDGEKDCNDGSDEKDCHTPPVKCRAYQWQCGDGHCVPLSWRCDGKEDCLDGTDEEKCTQKKCPLHLYQCGSGECVDPNMVCNGLINCADSSDEGGECAKHNCSSSPAPRCAQHCVSTPNGPRCYCAAGFLPESITGSCVDIDECSLVSDAVCKHTCLNTHGSYRCNCHPGFYLEPDNQSCKTKDEPLLLASVQSELLLLGVQSSNLQILSSVNRPVFSLDYHWAEQRVYWLSPEYQSIRWTDMKNSKKGTLMKGIKSDSIAVDWVGKNLYWVDGMVGQILAVKLGNAMTRSEDCTVVLGENLEQPSSLVLLPDRGLMLWSEMGSTPQIEQSGMDGSKRRVVVSSDLRWPVSLAYDRLDNRVYWADEKLRCIGSATLDGQNIKILQMAETPSPFSVAVFNDHVFWSDTKRRTIRSANKRTGKDQKVLLKRPGQPFGLKVMHAVSQPTVPSPCDFIRCSHLCLLAPTTRGQSGAAGSPAAPAAVCRCPKGLLLSPDKITCTPPKESSFIMLLSSDTIYLRAMRREGTSQKKMPVGRDFALPGGKEPMGFDLSVPELSLFVANARQGSVDVQRLSNSGSKPGLALTGHILNLQADSLTALAVDWVTSNLYWSSNERPDIHVTSRNGSHTTSLPQGPLMGTTSIALHPPSGRLCYSAVLMKSGQSQTEINCAWMDGRNKQVLWRKSSIPLSLVFSNKGTNLYWADAGEGVIGSIGVDGSGYREYKTGPTLLISFTRVENILIWVTREKDVNKLWYTDGLQPKQLWFETKSIVVEVRAYNNDSQSGVNGCSNNNGGCIQLCLPYPGGRTCKCGRGFHNVSSTSCAPLPSCPAGQESCSDGSGCIASTKFCDGHVDCPDQSDEQDCPRPKAGGGPSTVHGNYQKNSVLSAQNSASCDLEHCGGHGACVSEGKRTRCRCAAGYKGDFCQEQDARKSHPAVILGSFSLVAAVVVAAFVLTKRKSWKFFGRKSADKETLMANIGLPAGLDDSDSEELESPIDVRSPLRAFKSLRFK</sequence>
<evidence type="ECO:0000256" key="14">
    <source>
        <dbReference type="PROSITE-ProRule" id="PRU00124"/>
    </source>
</evidence>
<feature type="disulfide bond" evidence="14">
    <location>
        <begin position="1921"/>
        <end position="1939"/>
    </location>
</feature>
<dbReference type="PROSITE" id="PS01187">
    <property type="entry name" value="EGF_CA"/>
    <property type="match status" value="2"/>
</dbReference>
<dbReference type="Pfam" id="PF07645">
    <property type="entry name" value="EGF_CA"/>
    <property type="match status" value="2"/>
</dbReference>
<feature type="disulfide bond" evidence="14">
    <location>
        <begin position="1422"/>
        <end position="1437"/>
    </location>
</feature>
<evidence type="ECO:0000256" key="11">
    <source>
        <dbReference type="ARBA" id="ARBA00023170"/>
    </source>
</evidence>
<feature type="disulfide bond" evidence="14">
    <location>
        <begin position="87"/>
        <end position="102"/>
    </location>
</feature>
<feature type="disulfide bond" evidence="14">
    <location>
        <begin position="1813"/>
        <end position="1828"/>
    </location>
</feature>
<feature type="disulfide bond" evidence="14">
    <location>
        <begin position="1894"/>
        <end position="1909"/>
    </location>
</feature>
<feature type="disulfide bond" evidence="14">
    <location>
        <begin position="1794"/>
        <end position="1806"/>
    </location>
</feature>
<dbReference type="PROSITE" id="PS50068">
    <property type="entry name" value="LDLRA_2"/>
    <property type="match status" value="32"/>
</dbReference>
<feature type="domain" description="EGF-like" evidence="18">
    <location>
        <begin position="1992"/>
        <end position="2033"/>
    </location>
</feature>
<dbReference type="InterPro" id="IPR051221">
    <property type="entry name" value="LDLR-related"/>
</dbReference>
<evidence type="ECO:0000256" key="7">
    <source>
        <dbReference type="ARBA" id="ARBA00022737"/>
    </source>
</evidence>
<dbReference type="SMART" id="SM00181">
    <property type="entry name" value="EGF"/>
    <property type="match status" value="8"/>
</dbReference>
<feature type="disulfide bond" evidence="13">
    <location>
        <begin position="2764"/>
        <end position="2773"/>
    </location>
</feature>
<dbReference type="PROSITE" id="PS01209">
    <property type="entry name" value="LDLRA_1"/>
    <property type="match status" value="19"/>
</dbReference>
<feature type="chain" id="PRO_5035744998" evidence="17">
    <location>
        <begin position="21"/>
        <end position="2859"/>
    </location>
</feature>
<feature type="disulfide bond" evidence="14">
    <location>
        <begin position="1735"/>
        <end position="1750"/>
    </location>
</feature>
<keyword evidence="12" id="KW-0325">Glycoprotein</keyword>
<feature type="disulfide bond" evidence="14">
    <location>
        <begin position="25"/>
        <end position="37"/>
    </location>
</feature>
<feature type="disulfide bond" evidence="14">
    <location>
        <begin position="44"/>
        <end position="59"/>
    </location>
</feature>
<accession>A0A8S4AK50</accession>
<organism evidence="19 20">
    <name type="scientific">Menidia menidia</name>
    <name type="common">Atlantic silverside</name>
    <dbReference type="NCBI Taxonomy" id="238744"/>
    <lineage>
        <taxon>Eukaryota</taxon>
        <taxon>Metazoa</taxon>
        <taxon>Chordata</taxon>
        <taxon>Craniata</taxon>
        <taxon>Vertebrata</taxon>
        <taxon>Euteleostomi</taxon>
        <taxon>Actinopterygii</taxon>
        <taxon>Neopterygii</taxon>
        <taxon>Teleostei</taxon>
        <taxon>Neoteleostei</taxon>
        <taxon>Acanthomorphata</taxon>
        <taxon>Ovalentaria</taxon>
        <taxon>Atherinomorphae</taxon>
        <taxon>Atheriniformes</taxon>
        <taxon>Atherinopsidae</taxon>
        <taxon>Menidiinae</taxon>
        <taxon>Menidia</taxon>
    </lineage>
</organism>
<dbReference type="Gene3D" id="4.10.400.10">
    <property type="entry name" value="Low-density Lipoprotein Receptor"/>
    <property type="match status" value="32"/>
</dbReference>
<feature type="disulfide bond" evidence="14">
    <location>
        <begin position="1601"/>
        <end position="1616"/>
    </location>
</feature>
<dbReference type="GO" id="GO:0016324">
    <property type="term" value="C:apical plasma membrane"/>
    <property type="evidence" value="ECO:0007669"/>
    <property type="project" value="TreeGrafter"/>
</dbReference>
<dbReference type="SUPFAM" id="SSF57424">
    <property type="entry name" value="LDL receptor-like module"/>
    <property type="match status" value="32"/>
</dbReference>
<feature type="disulfide bond" evidence="14">
    <location>
        <begin position="1114"/>
        <end position="1129"/>
    </location>
</feature>
<dbReference type="FunFam" id="2.120.10.30:FF:000241">
    <property type="entry name" value="Low-density lipoprotein receptor-related protein 6"/>
    <property type="match status" value="1"/>
</dbReference>
<feature type="disulfide bond" evidence="14">
    <location>
        <begin position="108"/>
        <end position="120"/>
    </location>
</feature>
<feature type="disulfide bond" evidence="14">
    <location>
        <begin position="1696"/>
        <end position="1711"/>
    </location>
</feature>
<evidence type="ECO:0000256" key="10">
    <source>
        <dbReference type="ARBA" id="ARBA00023157"/>
    </source>
</evidence>
<dbReference type="OrthoDB" id="8831087at2759"/>
<dbReference type="SUPFAM" id="SSF63825">
    <property type="entry name" value="YWTD domain"/>
    <property type="match status" value="4"/>
</dbReference>
<keyword evidence="6 17" id="KW-0732">Signal</keyword>
<feature type="disulfide bond" evidence="14">
    <location>
        <begin position="1164"/>
        <end position="1179"/>
    </location>
</feature>
<gene>
    <name evidence="19" type="ORF">MMEN_LOCUS4096</name>
</gene>
<dbReference type="InterPro" id="IPR036055">
    <property type="entry name" value="LDL_receptor-like_sf"/>
</dbReference>
<feature type="disulfide bond" evidence="14">
    <location>
        <begin position="1641"/>
        <end position="1656"/>
    </location>
</feature>
<feature type="disulfide bond" evidence="14">
    <location>
        <begin position="1801"/>
        <end position="1819"/>
    </location>
</feature>
<dbReference type="CDD" id="cd00112">
    <property type="entry name" value="LDLa"/>
    <property type="match status" value="32"/>
</dbReference>
<evidence type="ECO:0000256" key="12">
    <source>
        <dbReference type="ARBA" id="ARBA00023180"/>
    </source>
</evidence>
<feature type="disulfide bond" evidence="14">
    <location>
        <begin position="1914"/>
        <end position="1926"/>
    </location>
</feature>
<keyword evidence="7" id="KW-0677">Repeat</keyword>
<evidence type="ECO:0000256" key="17">
    <source>
        <dbReference type="SAM" id="SignalP"/>
    </source>
</evidence>
<protein>
    <submittedName>
        <fullName evidence="19">(Atlantic silverside) hypothetical protein</fullName>
    </submittedName>
</protein>
<dbReference type="Gene3D" id="2.10.25.10">
    <property type="entry name" value="Laminin"/>
    <property type="match status" value="4"/>
</dbReference>
<comment type="caution">
    <text evidence="19">The sequence shown here is derived from an EMBL/GenBank/DDBJ whole genome shotgun (WGS) entry which is preliminary data.</text>
</comment>
<dbReference type="SMART" id="SM00179">
    <property type="entry name" value="EGF_CA"/>
    <property type="match status" value="4"/>
</dbReference>
<dbReference type="Pfam" id="PF00057">
    <property type="entry name" value="Ldl_recept_a"/>
    <property type="match status" value="28"/>
</dbReference>
<feature type="disulfide bond" evidence="14">
    <location>
        <begin position="1834"/>
        <end position="1846"/>
    </location>
</feature>
<feature type="disulfide bond" evidence="14">
    <location>
        <begin position="1882"/>
        <end position="1900"/>
    </location>
</feature>
<feature type="disulfide bond" evidence="14">
    <location>
        <begin position="865"/>
        <end position="880"/>
    </location>
</feature>
<dbReference type="InterPro" id="IPR000742">
    <property type="entry name" value="EGF"/>
</dbReference>
<dbReference type="PROSITE" id="PS00010">
    <property type="entry name" value="ASX_HYDROXYL"/>
    <property type="match status" value="2"/>
</dbReference>
<evidence type="ECO:0000256" key="5">
    <source>
        <dbReference type="ARBA" id="ARBA00022692"/>
    </source>
</evidence>
<feature type="disulfide bond" evidence="14">
    <location>
        <begin position="2697"/>
        <end position="2712"/>
    </location>
</feature>
<feature type="disulfide bond" evidence="14">
    <location>
        <begin position="145"/>
        <end position="157"/>
    </location>
</feature>
<feature type="disulfide bond" evidence="14">
    <location>
        <begin position="32"/>
        <end position="50"/>
    </location>
</feature>
<evidence type="ECO:0000256" key="2">
    <source>
        <dbReference type="ARBA" id="ARBA00022475"/>
    </source>
</evidence>
<dbReference type="CDD" id="cd00054">
    <property type="entry name" value="EGF_CA"/>
    <property type="match status" value="1"/>
</dbReference>
<feature type="disulfide bond" evidence="14">
    <location>
        <begin position="1031"/>
        <end position="1046"/>
    </location>
</feature>
<feature type="disulfide bond" evidence="14">
    <location>
        <begin position="815"/>
        <end position="830"/>
    </location>
</feature>
<keyword evidence="3 13" id="KW-0245">EGF-like domain</keyword>
<feature type="domain" description="EGF-like" evidence="18">
    <location>
        <begin position="221"/>
        <end position="257"/>
    </location>
</feature>
<dbReference type="PROSITE" id="PS50026">
    <property type="entry name" value="EGF_3"/>
    <property type="match status" value="3"/>
</dbReference>
<dbReference type="GO" id="GO:0042562">
    <property type="term" value="F:hormone binding"/>
    <property type="evidence" value="ECO:0007669"/>
    <property type="project" value="TreeGrafter"/>
</dbReference>
<dbReference type="PANTHER" id="PTHR22722">
    <property type="entry name" value="LOW-DENSITY LIPOPROTEIN RECEPTOR-RELATED PROTEIN 2-RELATED"/>
    <property type="match status" value="1"/>
</dbReference>
<evidence type="ECO:0000256" key="15">
    <source>
        <dbReference type="PROSITE-ProRule" id="PRU00461"/>
    </source>
</evidence>
<evidence type="ECO:0000256" key="9">
    <source>
        <dbReference type="ARBA" id="ARBA00023136"/>
    </source>
</evidence>
<dbReference type="PROSITE" id="PS00022">
    <property type="entry name" value="EGF_1"/>
    <property type="match status" value="1"/>
</dbReference>
<evidence type="ECO:0000256" key="13">
    <source>
        <dbReference type="PROSITE-ProRule" id="PRU00076"/>
    </source>
</evidence>
<dbReference type="FunFam" id="2.10.25.10:FF:000240">
    <property type="entry name" value="Vitamin K-dependent protein S"/>
    <property type="match status" value="1"/>
</dbReference>
<feature type="disulfide bond" evidence="14">
    <location>
        <begin position="152"/>
        <end position="170"/>
    </location>
</feature>
<keyword evidence="20" id="KW-1185">Reference proteome</keyword>
<dbReference type="InterPro" id="IPR011042">
    <property type="entry name" value="6-blade_b-propeller_TolB-like"/>
</dbReference>
<dbReference type="FunFam" id="2.10.25.10:FF:000009">
    <property type="entry name" value="Low-density lipoprotein receptor isoform 1"/>
    <property type="match status" value="1"/>
</dbReference>
<dbReference type="InterPro" id="IPR001881">
    <property type="entry name" value="EGF-like_Ca-bd_dom"/>
</dbReference>
<feature type="domain" description="EGF-like" evidence="18">
    <location>
        <begin position="2738"/>
        <end position="2774"/>
    </location>
</feature>
<dbReference type="Proteomes" id="UP000677803">
    <property type="component" value="Unassembled WGS sequence"/>
</dbReference>
<evidence type="ECO:0000313" key="19">
    <source>
        <dbReference type="EMBL" id="CAG5867295.1"/>
    </source>
</evidence>
<feature type="disulfide bond" evidence="14">
    <location>
        <begin position="115"/>
        <end position="133"/>
    </location>
</feature>
<feature type="repeat" description="LDL-receptor class B" evidence="15">
    <location>
        <begin position="2211"/>
        <end position="2253"/>
    </location>
</feature>
<dbReference type="GO" id="GO:0043235">
    <property type="term" value="C:receptor complex"/>
    <property type="evidence" value="ECO:0007669"/>
    <property type="project" value="TreeGrafter"/>
</dbReference>
<comment type="caution">
    <text evidence="13">Lacks conserved residue(s) required for the propagation of feature annotation.</text>
</comment>
<name>A0A8S4AK50_9TELE</name>
<dbReference type="InterPro" id="IPR002172">
    <property type="entry name" value="LDrepeatLR_classA_rpt"/>
</dbReference>
<evidence type="ECO:0000259" key="18">
    <source>
        <dbReference type="PROSITE" id="PS50026"/>
    </source>
</evidence>
<keyword evidence="11" id="KW-0675">Receptor</keyword>
<evidence type="ECO:0000256" key="6">
    <source>
        <dbReference type="ARBA" id="ARBA00022729"/>
    </source>
</evidence>
<dbReference type="PROSITE" id="PS01186">
    <property type="entry name" value="EGF_2"/>
    <property type="match status" value="2"/>
</dbReference>
<feature type="disulfide bond" evidence="14">
    <location>
        <begin position="1511"/>
        <end position="1526"/>
    </location>
</feature>
<evidence type="ECO:0000256" key="1">
    <source>
        <dbReference type="ARBA" id="ARBA00004251"/>
    </source>
</evidence>
<proteinExistence type="predicted"/>
<feature type="disulfide bond" evidence="14">
    <location>
        <begin position="1081"/>
        <end position="1096"/>
    </location>
</feature>
<feature type="disulfide bond" evidence="14">
    <location>
        <begin position="1334"/>
        <end position="1349"/>
    </location>
</feature>
<evidence type="ECO:0000313" key="20">
    <source>
        <dbReference type="Proteomes" id="UP000677803"/>
    </source>
</evidence>
<dbReference type="PANTHER" id="PTHR22722:SF12">
    <property type="entry name" value="EGF-LIKE DOMAIN-CONTAINING PROTEIN"/>
    <property type="match status" value="1"/>
</dbReference>
<dbReference type="PRINTS" id="PR00261">
    <property type="entry name" value="LDLRECEPTOR"/>
</dbReference>
<feature type="disulfide bond" evidence="14">
    <location>
        <begin position="127"/>
        <end position="142"/>
    </location>
</feature>
<keyword evidence="8 16" id="KW-1133">Transmembrane helix</keyword>
<reference evidence="19" key="1">
    <citation type="submission" date="2021-05" db="EMBL/GenBank/DDBJ databases">
        <authorList>
            <person name="Tigano A."/>
        </authorList>
    </citation>
    <scope>NUCLEOTIDE SEQUENCE</scope>
</reference>
<dbReference type="SMART" id="SM00192">
    <property type="entry name" value="LDLa"/>
    <property type="match status" value="33"/>
</dbReference>
<keyword evidence="10 13" id="KW-1015">Disulfide bond</keyword>
<feature type="disulfide bond" evidence="14">
    <location>
        <begin position="1197"/>
        <end position="1212"/>
    </location>
</feature>
<dbReference type="InterPro" id="IPR000152">
    <property type="entry name" value="EGF-type_Asp/Asn_hydroxyl_site"/>
</dbReference>
<dbReference type="GO" id="GO:0005509">
    <property type="term" value="F:calcium ion binding"/>
    <property type="evidence" value="ECO:0007669"/>
    <property type="project" value="InterPro"/>
</dbReference>
<dbReference type="InterPro" id="IPR049883">
    <property type="entry name" value="NOTCH1_EGF-like"/>
</dbReference>
<feature type="disulfide bond" evidence="14">
    <location>
        <begin position="998"/>
        <end position="1013"/>
    </location>
</feature>
<dbReference type="PROSITE" id="PS51120">
    <property type="entry name" value="LDLRB"/>
    <property type="match status" value="2"/>
</dbReference>
<feature type="disulfide bond" evidence="14">
    <location>
        <begin position="1875"/>
        <end position="1887"/>
    </location>
</feature>
<dbReference type="FunFam" id="4.10.400.10:FF:000034">
    <property type="entry name" value="Low-density lipoprotein receptor-related protein 2"/>
    <property type="match status" value="1"/>
</dbReference>
<dbReference type="InterPro" id="IPR000033">
    <property type="entry name" value="LDLR_classB_rpt"/>
</dbReference>
<evidence type="ECO:0000256" key="8">
    <source>
        <dbReference type="ARBA" id="ARBA00022989"/>
    </source>
</evidence>
<feature type="disulfide bond" evidence="14">
    <location>
        <begin position="1550"/>
        <end position="1565"/>
    </location>
</feature>
<evidence type="ECO:0000256" key="16">
    <source>
        <dbReference type="SAM" id="Phobius"/>
    </source>
</evidence>
<dbReference type="InterPro" id="IPR018097">
    <property type="entry name" value="EGF_Ca-bd_CS"/>
</dbReference>
<dbReference type="Pfam" id="PF14670">
    <property type="entry name" value="FXa_inhibition"/>
    <property type="match status" value="1"/>
</dbReference>
<feature type="disulfide bond" evidence="14">
    <location>
        <begin position="1774"/>
        <end position="1789"/>
    </location>
</feature>
<feature type="disulfide bond" evidence="14">
    <location>
        <begin position="1853"/>
        <end position="1868"/>
    </location>
</feature>
<dbReference type="Gene3D" id="2.120.10.30">
    <property type="entry name" value="TolB, C-terminal domain"/>
    <property type="match status" value="4"/>
</dbReference>
<keyword evidence="5 16" id="KW-0812">Transmembrane</keyword>
<dbReference type="EMBL" id="CAJRST010003335">
    <property type="protein sequence ID" value="CAG5867295.1"/>
    <property type="molecule type" value="Genomic_DNA"/>
</dbReference>
<dbReference type="SMART" id="SM00135">
    <property type="entry name" value="LY"/>
    <property type="match status" value="12"/>
</dbReference>
<evidence type="ECO:0000256" key="3">
    <source>
        <dbReference type="ARBA" id="ARBA00022536"/>
    </source>
</evidence>
<keyword evidence="2" id="KW-1003">Cell membrane</keyword>
<dbReference type="SUPFAM" id="SSF57196">
    <property type="entry name" value="EGF/Laminin"/>
    <property type="match status" value="4"/>
</dbReference>
<dbReference type="GO" id="GO:0006898">
    <property type="term" value="P:receptor-mediated endocytosis"/>
    <property type="evidence" value="ECO:0007669"/>
    <property type="project" value="TreeGrafter"/>
</dbReference>
<feature type="signal peptide" evidence="17">
    <location>
        <begin position="1"/>
        <end position="20"/>
    </location>
</feature>
<evidence type="ECO:0000256" key="4">
    <source>
        <dbReference type="ARBA" id="ARBA00022583"/>
    </source>
</evidence>
<keyword evidence="4" id="KW-0254">Endocytosis</keyword>
<feature type="disulfide bond" evidence="14">
    <location>
        <begin position="1472"/>
        <end position="1487"/>
    </location>
</feature>
<feature type="transmembrane region" description="Helical" evidence="16">
    <location>
        <begin position="2784"/>
        <end position="2804"/>
    </location>
</feature>
<feature type="disulfide bond" evidence="14">
    <location>
        <begin position="1247"/>
        <end position="1262"/>
    </location>
</feature>
<feature type="disulfide bond" evidence="14">
    <location>
        <begin position="950"/>
        <end position="965"/>
    </location>
</feature>
<dbReference type="InterPro" id="IPR023415">
    <property type="entry name" value="LDLR_class-A_CS"/>
</dbReference>
<feature type="repeat" description="LDL-receptor class B" evidence="15">
    <location>
        <begin position="2167"/>
        <end position="2210"/>
    </location>
</feature>